<dbReference type="CDD" id="cd12148">
    <property type="entry name" value="fungal_TF_MHR"/>
    <property type="match status" value="1"/>
</dbReference>
<feature type="compositionally biased region" description="Acidic residues" evidence="1">
    <location>
        <begin position="243"/>
        <end position="255"/>
    </location>
</feature>
<dbReference type="PANTHER" id="PTHR36853:SF1">
    <property type="entry name" value="DUF3844 DOMAIN-CONTAINING PROTEIN"/>
    <property type="match status" value="1"/>
</dbReference>
<evidence type="ECO:0000256" key="3">
    <source>
        <dbReference type="SAM" id="SignalP"/>
    </source>
</evidence>
<dbReference type="GO" id="GO:0008270">
    <property type="term" value="F:zinc ion binding"/>
    <property type="evidence" value="ECO:0007669"/>
    <property type="project" value="InterPro"/>
</dbReference>
<evidence type="ECO:0000313" key="5">
    <source>
        <dbReference type="EMBL" id="KAH7326460.1"/>
    </source>
</evidence>
<keyword evidence="2" id="KW-0812">Transmembrane</keyword>
<dbReference type="OrthoDB" id="5226580at2759"/>
<comment type="caution">
    <text evidence="5">The sequence shown here is derived from an EMBL/GenBank/DDBJ whole genome shotgun (WGS) entry which is preliminary data.</text>
</comment>
<keyword evidence="2" id="KW-0472">Membrane</keyword>
<dbReference type="InterPro" id="IPR036864">
    <property type="entry name" value="Zn2-C6_fun-type_DNA-bd_sf"/>
</dbReference>
<dbReference type="InterPro" id="IPR053065">
    <property type="entry name" value="Archenteron_Induction-Rel"/>
</dbReference>
<feature type="chain" id="PRO_5035424929" description="Vacuolar sorting protein Vps3844 C-terminal domain-containing protein" evidence="3">
    <location>
        <begin position="20"/>
        <end position="1146"/>
    </location>
</feature>
<accession>A0A8K0WV96</accession>
<feature type="compositionally biased region" description="Polar residues" evidence="1">
    <location>
        <begin position="257"/>
        <end position="270"/>
    </location>
</feature>
<dbReference type="InterPro" id="IPR024382">
    <property type="entry name" value="Vps3844_C"/>
</dbReference>
<dbReference type="Gene3D" id="4.10.240.10">
    <property type="entry name" value="Zn(2)-C6 fungal-type DNA-binding domain"/>
    <property type="match status" value="1"/>
</dbReference>
<keyword evidence="6" id="KW-1185">Reference proteome</keyword>
<dbReference type="EMBL" id="JAGPNK010000002">
    <property type="protein sequence ID" value="KAH7326460.1"/>
    <property type="molecule type" value="Genomic_DNA"/>
</dbReference>
<feature type="signal peptide" evidence="3">
    <location>
        <begin position="1"/>
        <end position="19"/>
    </location>
</feature>
<feature type="region of interest" description="Disordered" evidence="1">
    <location>
        <begin position="912"/>
        <end position="945"/>
    </location>
</feature>
<feature type="transmembrane region" description="Helical" evidence="2">
    <location>
        <begin position="349"/>
        <end position="371"/>
    </location>
</feature>
<feature type="compositionally biased region" description="Basic and acidic residues" evidence="1">
    <location>
        <begin position="224"/>
        <end position="236"/>
    </location>
</feature>
<evidence type="ECO:0000259" key="4">
    <source>
        <dbReference type="Pfam" id="PF12955"/>
    </source>
</evidence>
<proteinExistence type="predicted"/>
<organism evidence="5 6">
    <name type="scientific">Stachybotrys elegans</name>
    <dbReference type="NCBI Taxonomy" id="80388"/>
    <lineage>
        <taxon>Eukaryota</taxon>
        <taxon>Fungi</taxon>
        <taxon>Dikarya</taxon>
        <taxon>Ascomycota</taxon>
        <taxon>Pezizomycotina</taxon>
        <taxon>Sordariomycetes</taxon>
        <taxon>Hypocreomycetidae</taxon>
        <taxon>Hypocreales</taxon>
        <taxon>Stachybotryaceae</taxon>
        <taxon>Stachybotrys</taxon>
    </lineage>
</organism>
<feature type="region of interest" description="Disordered" evidence="1">
    <location>
        <begin position="219"/>
        <end position="270"/>
    </location>
</feature>
<gene>
    <name evidence="5" type="ORF">B0I35DRAFT_466994</name>
</gene>
<evidence type="ECO:0000313" key="6">
    <source>
        <dbReference type="Proteomes" id="UP000813444"/>
    </source>
</evidence>
<dbReference type="GO" id="GO:0000981">
    <property type="term" value="F:DNA-binding transcription factor activity, RNA polymerase II-specific"/>
    <property type="evidence" value="ECO:0007669"/>
    <property type="project" value="InterPro"/>
</dbReference>
<feature type="compositionally biased region" description="Low complexity" evidence="1">
    <location>
        <begin position="498"/>
        <end position="509"/>
    </location>
</feature>
<name>A0A8K0WV96_9HYPO</name>
<dbReference type="Pfam" id="PF12955">
    <property type="entry name" value="Vps3844_C"/>
    <property type="match status" value="1"/>
</dbReference>
<sequence>MKLTFGLTAAFIGAAAAAARQSAEVYIFPSSPSSDTPAVSRSVARLLLLQRLAPAGKGPSANDLPDGIDVEDVIATLNQFGKPSPGLFSKSDAKNPSQLIVMLEGMTDEQLKEMAQVMDMSPSFTIPDVPSSKAHENLVKNDFYNAGVTNEHECSVAQVINPFNANCWSGKSTVAKYDVSKDATAMEELSSSISQIAQLAQVGEMETVVMLLPQVADVSGSQRWSDKPQELRRRQAEQPIVPIDEEEEGKTEEDAPLSSNEKASTSPEAIFTSSKSVPACFKSKESCINGTNDCSGKHGECRNKWASADGSDGKDVCYTCHCQGVRNPSGSVTYWGGAVCQKKDVSVTFWLFAGFTLAMVGILALAIGLLFNVGEEKLPGVIGAGVSRSKMADGNRGERLKASTAKWGAACGTCATAKAKCLRTNPAPGSKCDRCERLYKECSGQVHRPRKKRTAKPSKTAQIEERLNGLVNLLKASGGITQEDFDAEALSIARELGSKSSRNSTSSSSPTYDQGHDWIVPETYNSGAPPSCICRAESGSAPPPPASDETLLGIYRDELQVMHPFVIVEPGVTASELNATKPFLMSAIRMVASLRSLRSMHAQMYYLMQHIADHMLIRSERSLELLQGILVILGWYQYHCFLHAQLSNLVSLATSLVVQLNLNKPSHDEPGSSVLCYLSPSIRTNEERRAYAGAWYLASASSVGSGNVEPMRYTKYLQQCVNHLEMNGDYLTDANVAYLVRIQHLMGRISQVRSVDEAVDDPFNLPPPPRSVYLPVFQGELEGLRNSMPERLHTDSRLILAGRFRGHTDARPATIQLHLHTAVLRLYEPPHLSTYNIMALAQSLSPGSPCVDTILDEMYRSRSALLDWVNAWIAIPAAEYHRQTAVIGAQIVYAVGMLGRWARLTTSNSVQRRRAETETQSGVPGATSDATIGASSGSEAQNTVASVGTNPSVIVTQGQGHSKEPCELTNVAMRHDADPALPGAVAMLHVKLRSRPDLAIDIPGLLSAICARLEAASASVQGASADAGLASHNIWSMGALKVRLARAKMDRWADMISERMKYVTLEDGQQVPSAGSEQPRDTDMMLDELDDLWTLEMPIDDAVSQNAASNLPWTSDLLQGMDPALLFNGYWDWESSIMNSMGSAEQ</sequence>
<protein>
    <recommendedName>
        <fullName evidence="4">Vacuolar sorting protein Vps3844 C-terminal domain-containing protein</fullName>
    </recommendedName>
</protein>
<dbReference type="AlphaFoldDB" id="A0A8K0WV96"/>
<feature type="region of interest" description="Disordered" evidence="1">
    <location>
        <begin position="496"/>
        <end position="520"/>
    </location>
</feature>
<evidence type="ECO:0000256" key="1">
    <source>
        <dbReference type="SAM" id="MobiDB-lite"/>
    </source>
</evidence>
<feature type="domain" description="Vacuolar sorting protein Vps3844 C-terminal" evidence="4">
    <location>
        <begin position="280"/>
        <end position="384"/>
    </location>
</feature>
<dbReference type="Proteomes" id="UP000813444">
    <property type="component" value="Unassembled WGS sequence"/>
</dbReference>
<reference evidence="5" key="1">
    <citation type="journal article" date="2021" name="Nat. Commun.">
        <title>Genetic determinants of endophytism in the Arabidopsis root mycobiome.</title>
        <authorList>
            <person name="Mesny F."/>
            <person name="Miyauchi S."/>
            <person name="Thiergart T."/>
            <person name="Pickel B."/>
            <person name="Atanasova L."/>
            <person name="Karlsson M."/>
            <person name="Huettel B."/>
            <person name="Barry K.W."/>
            <person name="Haridas S."/>
            <person name="Chen C."/>
            <person name="Bauer D."/>
            <person name="Andreopoulos W."/>
            <person name="Pangilinan J."/>
            <person name="LaButti K."/>
            <person name="Riley R."/>
            <person name="Lipzen A."/>
            <person name="Clum A."/>
            <person name="Drula E."/>
            <person name="Henrissat B."/>
            <person name="Kohler A."/>
            <person name="Grigoriev I.V."/>
            <person name="Martin F.M."/>
            <person name="Hacquard S."/>
        </authorList>
    </citation>
    <scope>NUCLEOTIDE SEQUENCE</scope>
    <source>
        <strain evidence="5">MPI-CAGE-CH-0235</strain>
    </source>
</reference>
<keyword evidence="3" id="KW-0732">Signal</keyword>
<evidence type="ECO:0000256" key="2">
    <source>
        <dbReference type="SAM" id="Phobius"/>
    </source>
</evidence>
<dbReference type="PANTHER" id="PTHR36853">
    <property type="entry name" value="EXPRESSED PROTEIN"/>
    <property type="match status" value="1"/>
</dbReference>
<dbReference type="GO" id="GO:0005783">
    <property type="term" value="C:endoplasmic reticulum"/>
    <property type="evidence" value="ECO:0007669"/>
    <property type="project" value="TreeGrafter"/>
</dbReference>
<keyword evidence="2" id="KW-1133">Transmembrane helix</keyword>
<feature type="compositionally biased region" description="Polar residues" evidence="1">
    <location>
        <begin position="918"/>
        <end position="945"/>
    </location>
</feature>